<evidence type="ECO:0000313" key="2">
    <source>
        <dbReference type="Proteomes" id="UP000789831"/>
    </source>
</evidence>
<dbReference type="Proteomes" id="UP000789831">
    <property type="component" value="Unassembled WGS sequence"/>
</dbReference>
<reference evidence="1" key="1">
    <citation type="submission" date="2021-06" db="EMBL/GenBank/DDBJ databases">
        <authorList>
            <person name="Kallberg Y."/>
            <person name="Tangrot J."/>
            <person name="Rosling A."/>
        </authorList>
    </citation>
    <scope>NUCLEOTIDE SEQUENCE</scope>
    <source>
        <strain evidence="1">MT106</strain>
    </source>
</reference>
<feature type="non-terminal residue" evidence="1">
    <location>
        <position position="85"/>
    </location>
</feature>
<keyword evidence="2" id="KW-1185">Reference proteome</keyword>
<dbReference type="OrthoDB" id="2397850at2759"/>
<accession>A0A9N9HGY9</accession>
<feature type="non-terminal residue" evidence="1">
    <location>
        <position position="1"/>
    </location>
</feature>
<evidence type="ECO:0000313" key="1">
    <source>
        <dbReference type="EMBL" id="CAG8689968.1"/>
    </source>
</evidence>
<dbReference type="EMBL" id="CAJVPL010013992">
    <property type="protein sequence ID" value="CAG8689968.1"/>
    <property type="molecule type" value="Genomic_DNA"/>
</dbReference>
<gene>
    <name evidence="1" type="ORF">AGERDE_LOCUS13066</name>
</gene>
<name>A0A9N9HGY9_9GLOM</name>
<comment type="caution">
    <text evidence="1">The sequence shown here is derived from an EMBL/GenBank/DDBJ whole genome shotgun (WGS) entry which is preliminary data.</text>
</comment>
<dbReference type="AlphaFoldDB" id="A0A9N9HGY9"/>
<sequence length="85" mass="9770">QVLHKLQQSKNCVTCKAQKLNGSIAQLKHKHHQHISRVRAIARRPPDNNIKTTINNLVKKIIIQSLLNLPRDNTQSWILQQPLVV</sequence>
<protein>
    <submittedName>
        <fullName evidence="1">12826_t:CDS:1</fullName>
    </submittedName>
</protein>
<organism evidence="1 2">
    <name type="scientific">Ambispora gerdemannii</name>
    <dbReference type="NCBI Taxonomy" id="144530"/>
    <lineage>
        <taxon>Eukaryota</taxon>
        <taxon>Fungi</taxon>
        <taxon>Fungi incertae sedis</taxon>
        <taxon>Mucoromycota</taxon>
        <taxon>Glomeromycotina</taxon>
        <taxon>Glomeromycetes</taxon>
        <taxon>Archaeosporales</taxon>
        <taxon>Ambisporaceae</taxon>
        <taxon>Ambispora</taxon>
    </lineage>
</organism>
<proteinExistence type="predicted"/>